<dbReference type="AlphaFoldDB" id="A0AA37W0I6"/>
<dbReference type="PROSITE" id="PS50885">
    <property type="entry name" value="HAMP"/>
    <property type="match status" value="1"/>
</dbReference>
<comment type="catalytic activity">
    <reaction evidence="1">
        <text>ATP + protein L-histidine = ADP + protein N-phospho-L-histidine.</text>
        <dbReference type="EC" id="2.7.13.3"/>
    </reaction>
</comment>
<evidence type="ECO:0000256" key="7">
    <source>
        <dbReference type="SAM" id="Phobius"/>
    </source>
</evidence>
<evidence type="ECO:0000259" key="9">
    <source>
        <dbReference type="PROSITE" id="PS50885"/>
    </source>
</evidence>
<dbReference type="CDD" id="cd00075">
    <property type="entry name" value="HATPase"/>
    <property type="match status" value="1"/>
</dbReference>
<dbReference type="GO" id="GO:0016020">
    <property type="term" value="C:membrane"/>
    <property type="evidence" value="ECO:0007669"/>
    <property type="project" value="UniProtKB-SubCell"/>
</dbReference>
<keyword evidence="7" id="KW-0812">Transmembrane</keyword>
<dbReference type="Proteomes" id="UP001161422">
    <property type="component" value="Unassembled WGS sequence"/>
</dbReference>
<sequence length="467" mass="52168">MAKATSEGTAIKLSMRTKLILGTIASAQGAWLLSFLVIYAMAPKDAIAEPGLLYLLVSLFCLIAAWLFSFYSTKHLAASLTAFEVGLLNFKDNDFSVTLPSQSDPQLNRLADLFNESALSLREQRQFIYQREMLLDKVIQSSANVMFLLDDSQKVIYANDAARHFFNNGVAIAGFSFEDLIANLSEEFKSVLAGPKGGLFTIENPAGEGEVWHLSRGRFLLNGQYHHLYLLKQMTQELNRQEVAVWKKVIRIISHELNNSLAPIVSMVSSGRMLTKDLDNDKLALIFDTIEDRAEHLSQFIFSYARFAKLPRPNKTQVDWPKLMNQLAQHYRFNLPVDYPKEPCMVDVIQLEQVLLNLLKNAHESGTDLDEIDIVLEQSQQILRDNPTNPVAPSNVVLLKVRDRGPGMSSEVLQQALLPFYSTKQTGTGLGLALSKEIIEAHDGTMSLRNRDAGGLEVSLALPLVDN</sequence>
<feature type="domain" description="HAMP" evidence="9">
    <location>
        <begin position="74"/>
        <end position="126"/>
    </location>
</feature>
<gene>
    <name evidence="10" type="ORF">GCM10007895_32510</name>
</gene>
<evidence type="ECO:0000256" key="1">
    <source>
        <dbReference type="ARBA" id="ARBA00000085"/>
    </source>
</evidence>
<evidence type="ECO:0000256" key="4">
    <source>
        <dbReference type="ARBA" id="ARBA00022553"/>
    </source>
</evidence>
<dbReference type="EMBL" id="BSNC01000012">
    <property type="protein sequence ID" value="GLP97944.1"/>
    <property type="molecule type" value="Genomic_DNA"/>
</dbReference>
<dbReference type="SUPFAM" id="SSF47384">
    <property type="entry name" value="Homodimeric domain of signal transducing histidine kinase"/>
    <property type="match status" value="1"/>
</dbReference>
<dbReference type="PANTHER" id="PTHR43065">
    <property type="entry name" value="SENSOR HISTIDINE KINASE"/>
    <property type="match status" value="1"/>
</dbReference>
<reference evidence="10" key="2">
    <citation type="submission" date="2023-01" db="EMBL/GenBank/DDBJ databases">
        <title>Draft genome sequence of Paraferrimonas sedimenticola strain NBRC 101628.</title>
        <authorList>
            <person name="Sun Q."/>
            <person name="Mori K."/>
        </authorList>
    </citation>
    <scope>NUCLEOTIDE SEQUENCE</scope>
    <source>
        <strain evidence="10">NBRC 101628</strain>
    </source>
</reference>
<feature type="transmembrane region" description="Helical" evidence="7">
    <location>
        <begin position="20"/>
        <end position="40"/>
    </location>
</feature>
<keyword evidence="4" id="KW-0597">Phosphoprotein</keyword>
<organism evidence="10 11">
    <name type="scientific">Paraferrimonas sedimenticola</name>
    <dbReference type="NCBI Taxonomy" id="375674"/>
    <lineage>
        <taxon>Bacteria</taxon>
        <taxon>Pseudomonadati</taxon>
        <taxon>Pseudomonadota</taxon>
        <taxon>Gammaproteobacteria</taxon>
        <taxon>Alteromonadales</taxon>
        <taxon>Ferrimonadaceae</taxon>
        <taxon>Paraferrimonas</taxon>
    </lineage>
</organism>
<evidence type="ECO:0000259" key="8">
    <source>
        <dbReference type="PROSITE" id="PS50109"/>
    </source>
</evidence>
<feature type="domain" description="Histidine kinase" evidence="8">
    <location>
        <begin position="252"/>
        <end position="466"/>
    </location>
</feature>
<dbReference type="Pfam" id="PF02518">
    <property type="entry name" value="HATPase_c"/>
    <property type="match status" value="1"/>
</dbReference>
<evidence type="ECO:0000256" key="6">
    <source>
        <dbReference type="ARBA" id="ARBA00022777"/>
    </source>
</evidence>
<keyword evidence="7" id="KW-1133">Transmembrane helix</keyword>
<dbReference type="Gene3D" id="3.30.565.10">
    <property type="entry name" value="Histidine kinase-like ATPase, C-terminal domain"/>
    <property type="match status" value="1"/>
</dbReference>
<protein>
    <recommendedName>
        <fullName evidence="3">histidine kinase</fullName>
        <ecNumber evidence="3">2.7.13.3</ecNumber>
    </recommendedName>
</protein>
<keyword evidence="6" id="KW-0418">Kinase</keyword>
<dbReference type="GO" id="GO:0000155">
    <property type="term" value="F:phosphorelay sensor kinase activity"/>
    <property type="evidence" value="ECO:0007669"/>
    <property type="project" value="InterPro"/>
</dbReference>
<dbReference type="PRINTS" id="PR00344">
    <property type="entry name" value="BCTRLSENSOR"/>
</dbReference>
<reference evidence="10" key="1">
    <citation type="journal article" date="2014" name="Int. J. Syst. Evol. Microbiol.">
        <title>Complete genome sequence of Corynebacterium casei LMG S-19264T (=DSM 44701T), isolated from a smear-ripened cheese.</title>
        <authorList>
            <consortium name="US DOE Joint Genome Institute (JGI-PGF)"/>
            <person name="Walter F."/>
            <person name="Albersmeier A."/>
            <person name="Kalinowski J."/>
            <person name="Ruckert C."/>
        </authorList>
    </citation>
    <scope>NUCLEOTIDE SEQUENCE</scope>
    <source>
        <strain evidence="10">NBRC 101628</strain>
    </source>
</reference>
<keyword evidence="7" id="KW-0472">Membrane</keyword>
<dbReference type="InterPro" id="IPR004358">
    <property type="entry name" value="Sig_transdc_His_kin-like_C"/>
</dbReference>
<dbReference type="InterPro" id="IPR005467">
    <property type="entry name" value="His_kinase_dom"/>
</dbReference>
<feature type="transmembrane region" description="Helical" evidence="7">
    <location>
        <begin position="52"/>
        <end position="71"/>
    </location>
</feature>
<name>A0AA37W0I6_9GAMM</name>
<dbReference type="PANTHER" id="PTHR43065:SF51">
    <property type="entry name" value="HISTIDINE KINASE"/>
    <property type="match status" value="1"/>
</dbReference>
<comment type="subcellular location">
    <subcellularLocation>
        <location evidence="2">Membrane</location>
    </subcellularLocation>
</comment>
<dbReference type="PROSITE" id="PS50109">
    <property type="entry name" value="HIS_KIN"/>
    <property type="match status" value="1"/>
</dbReference>
<keyword evidence="5" id="KW-0808">Transferase</keyword>
<dbReference type="SUPFAM" id="SSF55874">
    <property type="entry name" value="ATPase domain of HSP90 chaperone/DNA topoisomerase II/histidine kinase"/>
    <property type="match status" value="1"/>
</dbReference>
<evidence type="ECO:0000256" key="2">
    <source>
        <dbReference type="ARBA" id="ARBA00004370"/>
    </source>
</evidence>
<evidence type="ECO:0000256" key="5">
    <source>
        <dbReference type="ARBA" id="ARBA00022679"/>
    </source>
</evidence>
<dbReference type="InterPro" id="IPR003660">
    <property type="entry name" value="HAMP_dom"/>
</dbReference>
<keyword evidence="11" id="KW-1185">Reference proteome</keyword>
<evidence type="ECO:0000313" key="10">
    <source>
        <dbReference type="EMBL" id="GLP97944.1"/>
    </source>
</evidence>
<dbReference type="SMART" id="SM00387">
    <property type="entry name" value="HATPase_c"/>
    <property type="match status" value="1"/>
</dbReference>
<dbReference type="InterPro" id="IPR036097">
    <property type="entry name" value="HisK_dim/P_sf"/>
</dbReference>
<dbReference type="EC" id="2.7.13.3" evidence="3"/>
<evidence type="ECO:0000256" key="3">
    <source>
        <dbReference type="ARBA" id="ARBA00012438"/>
    </source>
</evidence>
<proteinExistence type="predicted"/>
<accession>A0AA37W0I6</accession>
<dbReference type="InterPro" id="IPR036890">
    <property type="entry name" value="HATPase_C_sf"/>
</dbReference>
<comment type="caution">
    <text evidence="10">The sequence shown here is derived from an EMBL/GenBank/DDBJ whole genome shotgun (WGS) entry which is preliminary data.</text>
</comment>
<dbReference type="InterPro" id="IPR003594">
    <property type="entry name" value="HATPase_dom"/>
</dbReference>
<evidence type="ECO:0000313" key="11">
    <source>
        <dbReference type="Proteomes" id="UP001161422"/>
    </source>
</evidence>